<evidence type="ECO:0000313" key="4">
    <source>
        <dbReference type="EMBL" id="PJR04050.1"/>
    </source>
</evidence>
<dbReference type="InterPro" id="IPR036291">
    <property type="entry name" value="NAD(P)-bd_dom_sf"/>
</dbReference>
<dbReference type="InterPro" id="IPR020904">
    <property type="entry name" value="Sc_DH/Rdtase_CS"/>
</dbReference>
<dbReference type="AlphaFoldDB" id="A0A2M9R5D8"/>
<accession>A0A2M9R5D8</accession>
<dbReference type="OrthoDB" id="822355at2"/>
<comment type="similarity">
    <text evidence="1 3">Belongs to the short-chain dehydrogenases/reductases (SDR) family.</text>
</comment>
<keyword evidence="2" id="KW-0560">Oxidoreductase</keyword>
<dbReference type="Proteomes" id="UP000231960">
    <property type="component" value="Unassembled WGS sequence"/>
</dbReference>
<dbReference type="Gene3D" id="3.40.50.720">
    <property type="entry name" value="NAD(P)-binding Rossmann-like Domain"/>
    <property type="match status" value="1"/>
</dbReference>
<dbReference type="PANTHER" id="PTHR43976:SF16">
    <property type="entry name" value="SHORT-CHAIN DEHYDROGENASE_REDUCTASE FAMILY PROTEIN"/>
    <property type="match status" value="1"/>
</dbReference>
<evidence type="ECO:0000256" key="1">
    <source>
        <dbReference type="ARBA" id="ARBA00006484"/>
    </source>
</evidence>
<dbReference type="CDD" id="cd05374">
    <property type="entry name" value="17beta-HSD-like_SDR_c"/>
    <property type="match status" value="1"/>
</dbReference>
<proteinExistence type="inferred from homology"/>
<dbReference type="RefSeq" id="WP_100677614.1">
    <property type="nucleotide sequence ID" value="NZ_NIPO01000001.1"/>
</dbReference>
<dbReference type="PRINTS" id="PR00080">
    <property type="entry name" value="SDRFAMILY"/>
</dbReference>
<dbReference type="PROSITE" id="PS00061">
    <property type="entry name" value="ADH_SHORT"/>
    <property type="match status" value="1"/>
</dbReference>
<protein>
    <submittedName>
        <fullName evidence="4">Short-chain dehydrogenase/reductase</fullName>
    </submittedName>
</protein>
<sequence length="268" mass="29475">MNKTIFITGASSGLGKATAKLFASKGWTVIGTMRNFENEKKLSELANVHFLQLDICNTEQITDVISKAEQISPIDVLFNNAGYGLGGDLEATSISQIERQINTNLLGTILVTKALLPYFKERKNGVIISTSSIAAYVPEPFIAVYGATKAALEMWTAGMSFELEKVGVSIKTIVPSSMRTSFLGNAEMAFKPDYQADFNNYIGKLMSDTSSVSDTPDDIAKIVYKATTDGKKQLHYFAGNDATQKYERLKKEGLETIINDTQKLFFEQ</sequence>
<dbReference type="InterPro" id="IPR051911">
    <property type="entry name" value="SDR_oxidoreductase"/>
</dbReference>
<dbReference type="Pfam" id="PF00106">
    <property type="entry name" value="adh_short"/>
    <property type="match status" value="1"/>
</dbReference>
<dbReference type="InterPro" id="IPR002347">
    <property type="entry name" value="SDR_fam"/>
</dbReference>
<keyword evidence="5" id="KW-1185">Reference proteome</keyword>
<dbReference type="SUPFAM" id="SSF51735">
    <property type="entry name" value="NAD(P)-binding Rossmann-fold domains"/>
    <property type="match status" value="1"/>
</dbReference>
<dbReference type="EMBL" id="NIPO01000001">
    <property type="protein sequence ID" value="PJR04050.1"/>
    <property type="molecule type" value="Genomic_DNA"/>
</dbReference>
<gene>
    <name evidence="4" type="ORF">CDL10_05565</name>
</gene>
<evidence type="ECO:0000313" key="5">
    <source>
        <dbReference type="Proteomes" id="UP000231960"/>
    </source>
</evidence>
<dbReference type="PRINTS" id="PR00081">
    <property type="entry name" value="GDHRDH"/>
</dbReference>
<comment type="caution">
    <text evidence="4">The sequence shown here is derived from an EMBL/GenBank/DDBJ whole genome shotgun (WGS) entry which is preliminary data.</text>
</comment>
<dbReference type="GO" id="GO:0016491">
    <property type="term" value="F:oxidoreductase activity"/>
    <property type="evidence" value="ECO:0007669"/>
    <property type="project" value="UniProtKB-KW"/>
</dbReference>
<name>A0A2M9R5D8_9FLAO</name>
<evidence type="ECO:0000256" key="2">
    <source>
        <dbReference type="ARBA" id="ARBA00023002"/>
    </source>
</evidence>
<dbReference type="PANTHER" id="PTHR43976">
    <property type="entry name" value="SHORT CHAIN DEHYDROGENASE"/>
    <property type="match status" value="1"/>
</dbReference>
<organism evidence="4 5">
    <name type="scientific">Avrilella dinanensis</name>
    <dbReference type="NCBI Taxonomy" id="2008672"/>
    <lineage>
        <taxon>Bacteria</taxon>
        <taxon>Pseudomonadati</taxon>
        <taxon>Bacteroidota</taxon>
        <taxon>Flavobacteriia</taxon>
        <taxon>Flavobacteriales</taxon>
        <taxon>Flavobacteriaceae</taxon>
        <taxon>Avrilella</taxon>
    </lineage>
</organism>
<evidence type="ECO:0000256" key="3">
    <source>
        <dbReference type="RuleBase" id="RU000363"/>
    </source>
</evidence>
<reference evidence="4 5" key="1">
    <citation type="submission" date="2017-06" db="EMBL/GenBank/DDBJ databases">
        <title>Description of Avrilella dinanensis gen. nov. sp. nov.</title>
        <authorList>
            <person name="Leyer C."/>
            <person name="Sassi M."/>
            <person name="Minet J."/>
            <person name="Kayal S."/>
            <person name="Cattoir V."/>
        </authorList>
    </citation>
    <scope>NUCLEOTIDE SEQUENCE [LARGE SCALE GENOMIC DNA]</scope>
    <source>
        <strain evidence="4 5">UR159</strain>
    </source>
</reference>